<dbReference type="InterPro" id="IPR007111">
    <property type="entry name" value="NACHT_NTPase"/>
</dbReference>
<dbReference type="Gene3D" id="3.80.10.10">
    <property type="entry name" value="Ribonuclease Inhibitor"/>
    <property type="match status" value="1"/>
</dbReference>
<dbReference type="InterPro" id="IPR027417">
    <property type="entry name" value="P-loop_NTPase"/>
</dbReference>
<evidence type="ECO:0000256" key="5">
    <source>
        <dbReference type="ARBA" id="ARBA00022741"/>
    </source>
</evidence>
<feature type="domain" description="NACHT" evidence="7">
    <location>
        <begin position="24"/>
        <end position="95"/>
    </location>
</feature>
<dbReference type="Pfam" id="PF13516">
    <property type="entry name" value="LRR_6"/>
    <property type="match status" value="2"/>
</dbReference>
<accession>A0A9N7TX19</accession>
<evidence type="ECO:0000256" key="2">
    <source>
        <dbReference type="ARBA" id="ARBA00022490"/>
    </source>
</evidence>
<dbReference type="InterPro" id="IPR032675">
    <property type="entry name" value="LRR_dom_sf"/>
</dbReference>
<dbReference type="InterPro" id="IPR001611">
    <property type="entry name" value="Leu-rich_rpt"/>
</dbReference>
<reference evidence="10" key="1">
    <citation type="submission" date="2020-03" db="EMBL/GenBank/DDBJ databases">
        <authorList>
            <person name="Weist P."/>
        </authorList>
    </citation>
    <scope>NUCLEOTIDE SEQUENCE</scope>
</reference>
<dbReference type="InterPro" id="IPR051261">
    <property type="entry name" value="NLR"/>
</dbReference>
<dbReference type="Proteomes" id="UP001153269">
    <property type="component" value="Unassembled WGS sequence"/>
</dbReference>
<feature type="domain" description="NOD1/2 winged helix" evidence="9">
    <location>
        <begin position="159"/>
        <end position="219"/>
    </location>
</feature>
<evidence type="ECO:0000256" key="3">
    <source>
        <dbReference type="ARBA" id="ARBA00022614"/>
    </source>
</evidence>
<dbReference type="InterPro" id="IPR041267">
    <property type="entry name" value="NLRP_HD2"/>
</dbReference>
<keyword evidence="3" id="KW-0433">Leucine-rich repeat</keyword>
<dbReference type="SMART" id="SM00368">
    <property type="entry name" value="LRR_RI"/>
    <property type="match status" value="3"/>
</dbReference>
<protein>
    <submittedName>
        <fullName evidence="10">Uncharacterized protein</fullName>
    </submittedName>
</protein>
<dbReference type="Pfam" id="PF17779">
    <property type="entry name" value="WHD_NOD2"/>
    <property type="match status" value="1"/>
</dbReference>
<dbReference type="EMBL" id="CADEAL010000427">
    <property type="protein sequence ID" value="CAB1420011.1"/>
    <property type="molecule type" value="Genomic_DNA"/>
</dbReference>
<dbReference type="Pfam" id="PF05729">
    <property type="entry name" value="NACHT"/>
    <property type="match status" value="1"/>
</dbReference>
<dbReference type="InterPro" id="IPR041075">
    <property type="entry name" value="NOD1/2_WH"/>
</dbReference>
<feature type="domain" description="NACHT LRR and PYD" evidence="8">
    <location>
        <begin position="221"/>
        <end position="348"/>
    </location>
</feature>
<dbReference type="GO" id="GO:0005524">
    <property type="term" value="F:ATP binding"/>
    <property type="evidence" value="ECO:0007669"/>
    <property type="project" value="UniProtKB-KW"/>
</dbReference>
<dbReference type="Gene3D" id="3.40.50.300">
    <property type="entry name" value="P-loop containing nucleotide triphosphate hydrolases"/>
    <property type="match status" value="1"/>
</dbReference>
<evidence type="ECO:0000256" key="6">
    <source>
        <dbReference type="ARBA" id="ARBA00022840"/>
    </source>
</evidence>
<evidence type="ECO:0000259" key="9">
    <source>
        <dbReference type="Pfam" id="PF17779"/>
    </source>
</evidence>
<comment type="caution">
    <text evidence="10">The sequence shown here is derived from an EMBL/GenBank/DDBJ whole genome shotgun (WGS) entry which is preliminary data.</text>
</comment>
<sequence>MEYLLKSFFSDIKPRKVPTYDKYKIAFILDGLEECKFDLDFEKDKDLTDITEQASMDVLLKSLIKGTLLPSARLWIISQPSGVDKIPSQYIQKVTECRETLKRRQQLLKFGSPPDLQHPVISLLIKLTGLLRQANVKYGDEETSGSSETDSCWNTRNKDTIQSLGKLAFEELEKGNLLFTEENLTECGIDIEKTAVFSGLFTRVTREGCGQYQNNFFCFVHLSIQEFLAAFFVFHEFNNKGENLLSKPTSVVADLSASDFYKKAVDKALDSEKGDWDLFLRFLLGLSLETNQSLLKDLLKKTEHNTKTNKETIDYIKGKISEEIQDSDKNLNLFHCLNELNDQSLVKEVKKKMLSEKKAFENFSASEWSALTFVLLMSDVNLDVFDLKKYLKSEKVFLGMLPVVKVSKTSLLSWCKLSEESCTGLTSSVLTSTSSNLIELDLSHNDLLDSGVKLLANGLKSLQCKVESLKLSGCQVTEEGCFALASALDSNPASPLKELDLSYNHPGDSGSKRLTAIAEIQKDNADIVFGPWWRTSVEAGNEEICCRFEV</sequence>
<name>A0A9N7TX19_PLEPL</name>
<evidence type="ECO:0000259" key="7">
    <source>
        <dbReference type="Pfam" id="PF05729"/>
    </source>
</evidence>
<dbReference type="PANTHER" id="PTHR24106">
    <property type="entry name" value="NACHT, LRR AND CARD DOMAINS-CONTAINING"/>
    <property type="match status" value="1"/>
</dbReference>
<comment type="subcellular location">
    <subcellularLocation>
        <location evidence="1">Cytoplasm</location>
    </subcellularLocation>
</comment>
<dbReference type="Pfam" id="PF17776">
    <property type="entry name" value="NLRC4_HD2"/>
    <property type="match status" value="1"/>
</dbReference>
<dbReference type="AlphaFoldDB" id="A0A9N7TX19"/>
<keyword evidence="6" id="KW-0067">ATP-binding</keyword>
<evidence type="ECO:0000313" key="11">
    <source>
        <dbReference type="Proteomes" id="UP001153269"/>
    </source>
</evidence>
<keyword evidence="2" id="KW-0963">Cytoplasm</keyword>
<proteinExistence type="predicted"/>
<organism evidence="10 11">
    <name type="scientific">Pleuronectes platessa</name>
    <name type="common">European plaice</name>
    <dbReference type="NCBI Taxonomy" id="8262"/>
    <lineage>
        <taxon>Eukaryota</taxon>
        <taxon>Metazoa</taxon>
        <taxon>Chordata</taxon>
        <taxon>Craniata</taxon>
        <taxon>Vertebrata</taxon>
        <taxon>Euteleostomi</taxon>
        <taxon>Actinopterygii</taxon>
        <taxon>Neopterygii</taxon>
        <taxon>Teleostei</taxon>
        <taxon>Neoteleostei</taxon>
        <taxon>Acanthomorphata</taxon>
        <taxon>Carangaria</taxon>
        <taxon>Pleuronectiformes</taxon>
        <taxon>Pleuronectoidei</taxon>
        <taxon>Pleuronectidae</taxon>
        <taxon>Pleuronectes</taxon>
    </lineage>
</organism>
<evidence type="ECO:0000256" key="1">
    <source>
        <dbReference type="ARBA" id="ARBA00004496"/>
    </source>
</evidence>
<evidence type="ECO:0000256" key="4">
    <source>
        <dbReference type="ARBA" id="ARBA00022737"/>
    </source>
</evidence>
<keyword evidence="5" id="KW-0547">Nucleotide-binding</keyword>
<dbReference type="GO" id="GO:0005737">
    <property type="term" value="C:cytoplasm"/>
    <property type="evidence" value="ECO:0007669"/>
    <property type="project" value="UniProtKB-SubCell"/>
</dbReference>
<dbReference type="SUPFAM" id="SSF52047">
    <property type="entry name" value="RNI-like"/>
    <property type="match status" value="1"/>
</dbReference>
<evidence type="ECO:0000313" key="10">
    <source>
        <dbReference type="EMBL" id="CAB1420011.1"/>
    </source>
</evidence>
<keyword evidence="11" id="KW-1185">Reference proteome</keyword>
<evidence type="ECO:0000259" key="8">
    <source>
        <dbReference type="Pfam" id="PF17776"/>
    </source>
</evidence>
<gene>
    <name evidence="10" type="ORF">PLEPLA_LOCUS7862</name>
</gene>
<keyword evidence="4" id="KW-0677">Repeat</keyword>